<dbReference type="Proteomes" id="UP000637906">
    <property type="component" value="Unassembled WGS sequence"/>
</dbReference>
<organism evidence="4 5">
    <name type="scientific">Candidatus Mesenet longicola</name>
    <dbReference type="NCBI Taxonomy" id="1892558"/>
    <lineage>
        <taxon>Bacteria</taxon>
        <taxon>Pseudomonadati</taxon>
        <taxon>Pseudomonadota</taxon>
        <taxon>Alphaproteobacteria</taxon>
        <taxon>Rickettsiales</taxon>
        <taxon>Anaplasmataceae</taxon>
        <taxon>Candidatus Mesenet</taxon>
    </lineage>
</organism>
<dbReference type="Gene3D" id="1.10.150.250">
    <property type="entry name" value="Flavinator of succinate dehydrogenase"/>
    <property type="match status" value="1"/>
</dbReference>
<keyword evidence="3" id="KW-0143">Chaperone</keyword>
<keyword evidence="5" id="KW-1185">Reference proteome</keyword>
<dbReference type="InterPro" id="IPR036714">
    <property type="entry name" value="SDH_sf"/>
</dbReference>
<dbReference type="EMBL" id="BNGU01000021">
    <property type="protein sequence ID" value="GHM59608.1"/>
    <property type="molecule type" value="Genomic_DNA"/>
</dbReference>
<dbReference type="SUPFAM" id="SSF109910">
    <property type="entry name" value="YgfY-like"/>
    <property type="match status" value="1"/>
</dbReference>
<evidence type="ECO:0000256" key="2">
    <source>
        <dbReference type="ARBA" id="ARBA00019418"/>
    </source>
</evidence>
<name>A0A8J3HQ87_9RICK</name>
<dbReference type="InterPro" id="IPR005631">
    <property type="entry name" value="SDH"/>
</dbReference>
<reference evidence="4 5" key="1">
    <citation type="journal article" date="2021" name="Microb. Ecol.">
        <title>Candidatus Mesenet longicola: Novel Endosymbionts of Brontispa longissima that Induce Cytoplasmic Incompatibility.</title>
        <authorList>
            <person name="Takano S."/>
            <person name="Gotoh Y."/>
            <person name="Hayashi T."/>
        </authorList>
    </citation>
    <scope>NUCLEOTIDE SEQUENCE [LARGE SCALE GENOMIC DNA]</scope>
    <source>
        <strain evidence="4">L5</strain>
    </source>
</reference>
<evidence type="ECO:0000313" key="4">
    <source>
        <dbReference type="EMBL" id="GHM59608.1"/>
    </source>
</evidence>
<dbReference type="PANTHER" id="PTHR12469:SF2">
    <property type="entry name" value="SUCCINATE DEHYDROGENASE ASSEMBLY FACTOR 2, MITOCHONDRIAL"/>
    <property type="match status" value="1"/>
</dbReference>
<evidence type="ECO:0000256" key="1">
    <source>
        <dbReference type="ARBA" id="ARBA00008571"/>
    </source>
</evidence>
<protein>
    <recommendedName>
        <fullName evidence="2">FAD assembly factor SdhE</fullName>
    </recommendedName>
</protein>
<dbReference type="AlphaFoldDB" id="A0A8J3HQ87"/>
<accession>A0A8J3HQ87</accession>
<evidence type="ECO:0000256" key="3">
    <source>
        <dbReference type="ARBA" id="ARBA00023186"/>
    </source>
</evidence>
<sequence length="72" mass="8369">MHRGCKETDILLGRFAAEFIDHFSDYELGEYEKIVDLDDHELYCYITSKQAIPISLNSNIISSIIKFNSSFY</sequence>
<gene>
    <name evidence="4" type="ORF">sL5_06010</name>
</gene>
<comment type="similarity">
    <text evidence="1">Belongs to the SdhE FAD assembly factor family.</text>
</comment>
<proteinExistence type="inferred from homology"/>
<dbReference type="PANTHER" id="PTHR12469">
    <property type="entry name" value="PROTEIN EMI5 HOMOLOG, MITOCHONDRIAL"/>
    <property type="match status" value="1"/>
</dbReference>
<comment type="caution">
    <text evidence="4">The sequence shown here is derived from an EMBL/GenBank/DDBJ whole genome shotgun (WGS) entry which is preliminary data.</text>
</comment>
<evidence type="ECO:0000313" key="5">
    <source>
        <dbReference type="Proteomes" id="UP000637906"/>
    </source>
</evidence>
<dbReference type="GO" id="GO:0006099">
    <property type="term" value="P:tricarboxylic acid cycle"/>
    <property type="evidence" value="ECO:0007669"/>
    <property type="project" value="TreeGrafter"/>
</dbReference>
<dbReference type="Pfam" id="PF03937">
    <property type="entry name" value="Sdh5"/>
    <property type="match status" value="1"/>
</dbReference>